<gene>
    <name evidence="1" type="ORF">DPMN_159576</name>
</gene>
<protein>
    <submittedName>
        <fullName evidence="1">Uncharacterized protein</fullName>
    </submittedName>
</protein>
<reference evidence="1" key="2">
    <citation type="submission" date="2020-11" db="EMBL/GenBank/DDBJ databases">
        <authorList>
            <person name="McCartney M.A."/>
            <person name="Auch B."/>
            <person name="Kono T."/>
            <person name="Mallez S."/>
            <person name="Becker A."/>
            <person name="Gohl D.M."/>
            <person name="Silverstein K.A.T."/>
            <person name="Koren S."/>
            <person name="Bechman K.B."/>
            <person name="Herman A."/>
            <person name="Abrahante J.E."/>
            <person name="Garbe J."/>
        </authorList>
    </citation>
    <scope>NUCLEOTIDE SEQUENCE</scope>
    <source>
        <strain evidence="1">Duluth1</strain>
        <tissue evidence="1">Whole animal</tissue>
    </source>
</reference>
<sequence length="133" mass="14887">MVKLAGLSMDHPDRFAQLPFLPKNTLMTCYDDTVCSKQPLTRPVLFSYGGLFCAITDAADNGINSKQLTKEGTCLPNRVRGDYWGYVLTKNRVCRPRNEELLKTRYRSQTSETALQIKQTINLPAMPTAGIVS</sequence>
<evidence type="ECO:0000313" key="2">
    <source>
        <dbReference type="Proteomes" id="UP000828390"/>
    </source>
</evidence>
<evidence type="ECO:0000313" key="1">
    <source>
        <dbReference type="EMBL" id="KAH3781675.1"/>
    </source>
</evidence>
<dbReference type="AlphaFoldDB" id="A0A9D4EKW3"/>
<dbReference type="Proteomes" id="UP000828390">
    <property type="component" value="Unassembled WGS sequence"/>
</dbReference>
<accession>A0A9D4EKW3</accession>
<name>A0A9D4EKW3_DREPO</name>
<organism evidence="1 2">
    <name type="scientific">Dreissena polymorpha</name>
    <name type="common">Zebra mussel</name>
    <name type="synonym">Mytilus polymorpha</name>
    <dbReference type="NCBI Taxonomy" id="45954"/>
    <lineage>
        <taxon>Eukaryota</taxon>
        <taxon>Metazoa</taxon>
        <taxon>Spiralia</taxon>
        <taxon>Lophotrochozoa</taxon>
        <taxon>Mollusca</taxon>
        <taxon>Bivalvia</taxon>
        <taxon>Autobranchia</taxon>
        <taxon>Heteroconchia</taxon>
        <taxon>Euheterodonta</taxon>
        <taxon>Imparidentia</taxon>
        <taxon>Neoheterodontei</taxon>
        <taxon>Myida</taxon>
        <taxon>Dreissenoidea</taxon>
        <taxon>Dreissenidae</taxon>
        <taxon>Dreissena</taxon>
    </lineage>
</organism>
<proteinExistence type="predicted"/>
<keyword evidence="2" id="KW-1185">Reference proteome</keyword>
<comment type="caution">
    <text evidence="1">The sequence shown here is derived from an EMBL/GenBank/DDBJ whole genome shotgun (WGS) entry which is preliminary data.</text>
</comment>
<reference evidence="1" key="1">
    <citation type="journal article" date="2019" name="bioRxiv">
        <title>The Genome of the Zebra Mussel, Dreissena polymorpha: A Resource for Invasive Species Research.</title>
        <authorList>
            <person name="McCartney M.A."/>
            <person name="Auch B."/>
            <person name="Kono T."/>
            <person name="Mallez S."/>
            <person name="Zhang Y."/>
            <person name="Obille A."/>
            <person name="Becker A."/>
            <person name="Abrahante J.E."/>
            <person name="Garbe J."/>
            <person name="Badalamenti J.P."/>
            <person name="Herman A."/>
            <person name="Mangelson H."/>
            <person name="Liachko I."/>
            <person name="Sullivan S."/>
            <person name="Sone E.D."/>
            <person name="Koren S."/>
            <person name="Silverstein K.A.T."/>
            <person name="Beckman K.B."/>
            <person name="Gohl D.M."/>
        </authorList>
    </citation>
    <scope>NUCLEOTIDE SEQUENCE</scope>
    <source>
        <strain evidence="1">Duluth1</strain>
        <tissue evidence="1">Whole animal</tissue>
    </source>
</reference>
<dbReference type="EMBL" id="JAIWYP010000008">
    <property type="protein sequence ID" value="KAH3781675.1"/>
    <property type="molecule type" value="Genomic_DNA"/>
</dbReference>